<dbReference type="InterPro" id="IPR036942">
    <property type="entry name" value="Beta-barrel_TonB_sf"/>
</dbReference>
<name>A0ABN6KUP2_9FLAO</name>
<evidence type="ECO:0000256" key="4">
    <source>
        <dbReference type="ARBA" id="ARBA00022692"/>
    </source>
</evidence>
<dbReference type="Gene3D" id="2.170.130.10">
    <property type="entry name" value="TonB-dependent receptor, plug domain"/>
    <property type="match status" value="1"/>
</dbReference>
<evidence type="ECO:0000256" key="5">
    <source>
        <dbReference type="ARBA" id="ARBA00022729"/>
    </source>
</evidence>
<accession>A0ABN6KUP2</accession>
<evidence type="ECO:0000256" key="8">
    <source>
        <dbReference type="PROSITE-ProRule" id="PRU01360"/>
    </source>
</evidence>
<dbReference type="RefSeq" id="WP_229328860.1">
    <property type="nucleotide sequence ID" value="NZ_AP025183.1"/>
</dbReference>
<evidence type="ECO:0000256" key="2">
    <source>
        <dbReference type="ARBA" id="ARBA00022448"/>
    </source>
</evidence>
<keyword evidence="3 8" id="KW-1134">Transmembrane beta strand</keyword>
<feature type="domain" description="TonB-dependent receptor plug" evidence="10">
    <location>
        <begin position="48"/>
        <end position="156"/>
    </location>
</feature>
<keyword evidence="5 9" id="KW-0732">Signal</keyword>
<protein>
    <submittedName>
        <fullName evidence="11">Vitamin B12 transporter BtuB</fullName>
    </submittedName>
</protein>
<evidence type="ECO:0000256" key="9">
    <source>
        <dbReference type="SAM" id="SignalP"/>
    </source>
</evidence>
<organism evidence="11 12">
    <name type="scientific">Flavobacterium ammonificans</name>
    <dbReference type="NCBI Taxonomy" id="1751056"/>
    <lineage>
        <taxon>Bacteria</taxon>
        <taxon>Pseudomonadati</taxon>
        <taxon>Bacteroidota</taxon>
        <taxon>Flavobacteriia</taxon>
        <taxon>Flavobacteriales</taxon>
        <taxon>Flavobacteriaceae</taxon>
        <taxon>Flavobacterium</taxon>
    </lineage>
</organism>
<evidence type="ECO:0000256" key="6">
    <source>
        <dbReference type="ARBA" id="ARBA00023136"/>
    </source>
</evidence>
<keyword evidence="6 8" id="KW-0472">Membrane</keyword>
<feature type="signal peptide" evidence="9">
    <location>
        <begin position="1"/>
        <end position="21"/>
    </location>
</feature>
<reference evidence="11 12" key="2">
    <citation type="journal article" date="2022" name="Microorganisms">
        <title>Complete Genome Sequences of Two Flavobacterium ammonificans Strains and a Flavobacterium ammoniigenes Strain of Ammonifying Bacterioplankton Isolated from Surface River Water.</title>
        <authorList>
            <person name="Suda W."/>
            <person name="Ogata Y."/>
            <person name="Shindo C."/>
            <person name="Watanabe K."/>
        </authorList>
    </citation>
    <scope>NUCLEOTIDE SEQUENCE [LARGE SCALE GENOMIC DNA]</scope>
    <source>
        <strain evidence="11 12">GENT11</strain>
    </source>
</reference>
<dbReference type="PROSITE" id="PS52016">
    <property type="entry name" value="TONB_DEPENDENT_REC_3"/>
    <property type="match status" value="1"/>
</dbReference>
<dbReference type="EMBL" id="AP025183">
    <property type="protein sequence ID" value="BDB52860.1"/>
    <property type="molecule type" value="Genomic_DNA"/>
</dbReference>
<dbReference type="InterPro" id="IPR012910">
    <property type="entry name" value="Plug_dom"/>
</dbReference>
<gene>
    <name evidence="11" type="primary">btuB</name>
    <name evidence="11" type="ORF">GENT11_11720</name>
</gene>
<evidence type="ECO:0000313" key="11">
    <source>
        <dbReference type="EMBL" id="BDB52860.1"/>
    </source>
</evidence>
<evidence type="ECO:0000256" key="1">
    <source>
        <dbReference type="ARBA" id="ARBA00004571"/>
    </source>
</evidence>
<dbReference type="InterPro" id="IPR039426">
    <property type="entry name" value="TonB-dep_rcpt-like"/>
</dbReference>
<dbReference type="PANTHER" id="PTHR30069">
    <property type="entry name" value="TONB-DEPENDENT OUTER MEMBRANE RECEPTOR"/>
    <property type="match status" value="1"/>
</dbReference>
<evidence type="ECO:0000313" key="12">
    <source>
        <dbReference type="Proteomes" id="UP001319865"/>
    </source>
</evidence>
<comment type="similarity">
    <text evidence="8">Belongs to the TonB-dependent receptor family.</text>
</comment>
<feature type="chain" id="PRO_5045863745" evidence="9">
    <location>
        <begin position="22"/>
        <end position="651"/>
    </location>
</feature>
<keyword evidence="12" id="KW-1185">Reference proteome</keyword>
<dbReference type="Pfam" id="PF07715">
    <property type="entry name" value="Plug"/>
    <property type="match status" value="1"/>
</dbReference>
<dbReference type="PROSITE" id="PS51257">
    <property type="entry name" value="PROKAR_LIPOPROTEIN"/>
    <property type="match status" value="1"/>
</dbReference>
<evidence type="ECO:0000259" key="10">
    <source>
        <dbReference type="Pfam" id="PF07715"/>
    </source>
</evidence>
<dbReference type="Gene3D" id="2.40.170.20">
    <property type="entry name" value="TonB-dependent receptor, beta-barrel domain"/>
    <property type="match status" value="1"/>
</dbReference>
<sequence>MNKKNVRISALFALVSACAFAQEKENANSQNELQEVVVSDSKFALAKEKSGKVISKITADDLKNRPGQSIAAVLNTVAGLEINGNQSVAGKNLGYYIRGGKNNQVLILIDGIPVNDASGINMEYDLRLLPVEQVESIEIMKGAASTLYGSGAATGVISIKLKKGSKKSIAGNAYLNTGTNATASYQSQKLADFNQGFSLHGSSKKLTYFTSLNSTETKGKSQIAPTNSDDLYEDDPFSRLNYLAKVGYAVTDKLSFDFFGNYDQIKNDYDGGYDNTGMSDTELNKTSSKQFRFGFMPKFQYDKGEFILNSSLNRIIRSYNEFDPYSNTVGFSEYESRTVVVDGYNKYKFTPTFYLVSGVQYQFHDANSSTPFGNSARENTKFNMIDPYLTGVLTTASGFNLNIGARWNSHSEYGNQLVYNINPSFDFKSFPFKLVSSFSTAFVTPSLYQLYSQFGNRNLTPEKNSTVEAGFETHLVNKKIRWNVIGFYREQTNSIGFYFNPSTFDSNYVNIVGLNRAKGIESEFQFIVSNSITWNWNYTFTYVDEALNRLIPKNKINSSLDFKISDRFYWNMNYQYVDARKDAFFDGNTFALANVNLGSYQLLHTLARYELVKNSLSVFGSVNNVFNVNFVENIGYSTLGRNFKVGFVFNF</sequence>
<dbReference type="PANTHER" id="PTHR30069:SF53">
    <property type="entry name" value="COLICIN I RECEPTOR-RELATED"/>
    <property type="match status" value="1"/>
</dbReference>
<comment type="subcellular location">
    <subcellularLocation>
        <location evidence="1 8">Cell outer membrane</location>
        <topology evidence="1 8">Multi-pass membrane protein</topology>
    </subcellularLocation>
</comment>
<reference evidence="11 12" key="1">
    <citation type="journal article" date="2022" name="Int. J. Syst. Evol. Microbiol.">
        <title>Flavobacterium ammonificans sp. nov. and Flavobacterium ammoniigenes sp. nov., ammonifying bacteria isolated from surface river water.</title>
        <authorList>
            <person name="Watanabe K."/>
            <person name="Kitamura T."/>
            <person name="Ogata Y."/>
            <person name="Shindo C."/>
            <person name="Suda W."/>
        </authorList>
    </citation>
    <scope>NUCLEOTIDE SEQUENCE [LARGE SCALE GENOMIC DNA]</scope>
    <source>
        <strain evidence="11 12">GENT11</strain>
    </source>
</reference>
<dbReference type="Proteomes" id="UP001319865">
    <property type="component" value="Chromosome"/>
</dbReference>
<keyword evidence="4 8" id="KW-0812">Transmembrane</keyword>
<evidence type="ECO:0000256" key="3">
    <source>
        <dbReference type="ARBA" id="ARBA00022452"/>
    </source>
</evidence>
<keyword evidence="2 8" id="KW-0813">Transport</keyword>
<dbReference type="SUPFAM" id="SSF56935">
    <property type="entry name" value="Porins"/>
    <property type="match status" value="1"/>
</dbReference>
<proteinExistence type="inferred from homology"/>
<dbReference type="InterPro" id="IPR037066">
    <property type="entry name" value="Plug_dom_sf"/>
</dbReference>
<evidence type="ECO:0000256" key="7">
    <source>
        <dbReference type="ARBA" id="ARBA00023237"/>
    </source>
</evidence>
<keyword evidence="7 8" id="KW-0998">Cell outer membrane</keyword>